<protein>
    <submittedName>
        <fullName evidence="1">Uncharacterized protein</fullName>
    </submittedName>
</protein>
<dbReference type="EMBL" id="PYNF01000044">
    <property type="protein sequence ID" value="PSU89788.1"/>
    <property type="molecule type" value="Genomic_DNA"/>
</dbReference>
<name>A0A2T3KAZ9_9GAMM</name>
<gene>
    <name evidence="1" type="ORF">C9J27_24205</name>
</gene>
<proteinExistence type="predicted"/>
<accession>A0A2T3KAZ9</accession>
<comment type="caution">
    <text evidence="1">The sequence shown here is derived from an EMBL/GenBank/DDBJ whole genome shotgun (WGS) entry which is preliminary data.</text>
</comment>
<reference evidence="1 2" key="1">
    <citation type="submission" date="2018-01" db="EMBL/GenBank/DDBJ databases">
        <title>Whole genome sequencing of Histamine producing bacteria.</title>
        <authorList>
            <person name="Butler K."/>
        </authorList>
    </citation>
    <scope>NUCLEOTIDE SEQUENCE [LARGE SCALE GENOMIC DNA]</scope>
    <source>
        <strain evidence="1 2">FS-7.2</strain>
    </source>
</reference>
<dbReference type="RefSeq" id="WP_107290167.1">
    <property type="nucleotide sequence ID" value="NZ_PYNF01000044.1"/>
</dbReference>
<dbReference type="Proteomes" id="UP000241426">
    <property type="component" value="Unassembled WGS sequence"/>
</dbReference>
<dbReference type="AlphaFoldDB" id="A0A2T3KAZ9"/>
<organism evidence="1 2">
    <name type="scientific">Photobacterium kishitanii</name>
    <dbReference type="NCBI Taxonomy" id="318456"/>
    <lineage>
        <taxon>Bacteria</taxon>
        <taxon>Pseudomonadati</taxon>
        <taxon>Pseudomonadota</taxon>
        <taxon>Gammaproteobacteria</taxon>
        <taxon>Vibrionales</taxon>
        <taxon>Vibrionaceae</taxon>
        <taxon>Photobacterium</taxon>
    </lineage>
</organism>
<evidence type="ECO:0000313" key="2">
    <source>
        <dbReference type="Proteomes" id="UP000241426"/>
    </source>
</evidence>
<sequence length="124" mass="14242">MTRKVFNPTIRSYPHALDDLLFGHQLCDETIASLEAINESVDIENAEDWQDDEYMAVFCTGGLTHNVLRLSLKIIRRKEPARITLKVIEIYHLDSYFAIDDLIKELQVAADAEMLEINNKLHLA</sequence>
<evidence type="ECO:0000313" key="1">
    <source>
        <dbReference type="EMBL" id="PSU89788.1"/>
    </source>
</evidence>